<proteinExistence type="predicted"/>
<dbReference type="RefSeq" id="WP_082660590.1">
    <property type="nucleotide sequence ID" value="NZ_AQGW01000020.1"/>
</dbReference>
<feature type="transmembrane region" description="Helical" evidence="1">
    <location>
        <begin position="17"/>
        <end position="39"/>
    </location>
</feature>
<keyword evidence="1" id="KW-0472">Membrane</keyword>
<keyword evidence="1" id="KW-0812">Transmembrane</keyword>
<keyword evidence="5" id="KW-1185">Reference proteome</keyword>
<evidence type="ECO:0000256" key="1">
    <source>
        <dbReference type="SAM" id="Phobius"/>
    </source>
</evidence>
<feature type="transmembrane region" description="Helical" evidence="1">
    <location>
        <begin position="99"/>
        <end position="121"/>
    </location>
</feature>
<dbReference type="EMBL" id="AQGW01000020">
    <property type="protein sequence ID" value="MBE0383117.1"/>
    <property type="molecule type" value="Genomic_DNA"/>
</dbReference>
<reference evidence="3 4" key="2">
    <citation type="submission" date="2017-11" db="EMBL/GenBank/DDBJ databases">
        <authorList>
            <person name="Han C.G."/>
        </authorList>
    </citation>
    <scope>NUCLEOTIDE SEQUENCE [LARGE SCALE GENOMIC DNA]</scope>
    <source>
        <strain evidence="4">ATCC 43555</strain>
        <strain evidence="3">ATCC43555</strain>
    </source>
</reference>
<dbReference type="GeneID" id="93663444"/>
<dbReference type="EMBL" id="LT965928">
    <property type="protein sequence ID" value="SOU40783.1"/>
    <property type="molecule type" value="Genomic_DNA"/>
</dbReference>
<dbReference type="Proteomes" id="UP000615003">
    <property type="component" value="Unassembled WGS sequence"/>
</dbReference>
<evidence type="ECO:0000313" key="3">
    <source>
        <dbReference type="EMBL" id="SOU40783.1"/>
    </source>
</evidence>
<name>A0A2K4X8Z6_PSEVC</name>
<protein>
    <submittedName>
        <fullName evidence="3">Uncharacterized protein</fullName>
    </submittedName>
</protein>
<evidence type="ECO:0000313" key="4">
    <source>
        <dbReference type="Proteomes" id="UP000238288"/>
    </source>
</evidence>
<feature type="transmembrane region" description="Helical" evidence="1">
    <location>
        <begin position="45"/>
        <end position="65"/>
    </location>
</feature>
<accession>A0A2K4X8Z6</accession>
<evidence type="ECO:0000313" key="2">
    <source>
        <dbReference type="EMBL" id="MBE0383117.1"/>
    </source>
</evidence>
<dbReference type="AlphaFoldDB" id="A0A2K4X8Z6"/>
<keyword evidence="1" id="KW-1133">Transmembrane helix</keyword>
<evidence type="ECO:0000313" key="5">
    <source>
        <dbReference type="Proteomes" id="UP000615003"/>
    </source>
</evidence>
<dbReference type="Proteomes" id="UP000238288">
    <property type="component" value="Chromosome PCAR9a"/>
</dbReference>
<reference evidence="2 5" key="1">
    <citation type="submission" date="2015-06" db="EMBL/GenBank/DDBJ databases">
        <title>Genome sequence of Pseudoalteromonas carrageenovora.</title>
        <authorList>
            <person name="Xie B.-B."/>
            <person name="Rong J.-C."/>
            <person name="Qin Q.-L."/>
            <person name="Zhang Y.-Z."/>
        </authorList>
    </citation>
    <scope>NUCLEOTIDE SEQUENCE [LARGE SCALE GENOMIC DNA]</scope>
    <source>
        <strain evidence="2 5">IAM 12662</strain>
    </source>
</reference>
<organism evidence="3 4">
    <name type="scientific">Pseudoalteromonas carrageenovora IAM 12662</name>
    <dbReference type="NCBI Taxonomy" id="1314868"/>
    <lineage>
        <taxon>Bacteria</taxon>
        <taxon>Pseudomonadati</taxon>
        <taxon>Pseudomonadota</taxon>
        <taxon>Gammaproteobacteria</taxon>
        <taxon>Alteromonadales</taxon>
        <taxon>Pseudoalteromonadaceae</taxon>
        <taxon>Pseudoalteromonas</taxon>
    </lineage>
</organism>
<feature type="transmembrane region" description="Helical" evidence="1">
    <location>
        <begin position="72"/>
        <end position="93"/>
    </location>
</feature>
<sequence length="128" mass="13921">MKNTTNLSTSQRLIKHILLWTVFGYCYQSAVNLLVKMALDAQPDYPMATALIYGLGFNILTAHLITKYDTVWPVIAAAFIGFVGLIAVPFILFGGSGLLATPLLVGILFSLPLCSYIVGLIKVKLSKN</sequence>
<dbReference type="OrthoDB" id="6310471at2"/>
<gene>
    <name evidence="3" type="ORF">PCAR9_A21236</name>
    <name evidence="2" type="ORF">PCARR_a1412</name>
</gene>